<gene>
    <name evidence="2" type="ORF">KX928_14030</name>
</gene>
<sequence length="327" mass="36429">MAQQTERSAEHILPLLAKGDFGLILTEPVHALLARMVTSDANNRLIARLARLATRLRPGKQAALARLYAALLGGRAANMPDPAEYATDLIEAQLLQRMFYARLAKDATWRPEFTVRGAEHVAQARRDNRGIVFWTIPQEITALLLRMTCHDRQWDLHHLSHRMHGQSVSRLGMAVFNRRDCRIEDHLSKRIWMTEETTKLALTQASAVVTSGGCVGFRGIGWSKRPMYFPFFEGHIHLAFGAPVLARRTGATLLTVAANKTDTGFELMFEPLAVDKSRSLNDVGQDFVGRLEKAVVQSPGLWPAKSRQWAAGAPPVPFGERTVPARP</sequence>
<protein>
    <recommendedName>
        <fullName evidence="4">Lipid A biosynthesis lauroyl acyltransferase</fullName>
    </recommendedName>
</protein>
<evidence type="ECO:0008006" key="4">
    <source>
        <dbReference type="Google" id="ProtNLM"/>
    </source>
</evidence>
<evidence type="ECO:0000256" key="1">
    <source>
        <dbReference type="SAM" id="MobiDB-lite"/>
    </source>
</evidence>
<dbReference type="Proteomes" id="UP001138661">
    <property type="component" value="Unassembled WGS sequence"/>
</dbReference>
<proteinExistence type="predicted"/>
<evidence type="ECO:0000313" key="2">
    <source>
        <dbReference type="EMBL" id="MBW4708903.1"/>
    </source>
</evidence>
<name>A0A9X1FWE1_9RHOB</name>
<keyword evidence="3" id="KW-1185">Reference proteome</keyword>
<comment type="caution">
    <text evidence="2">The sequence shown here is derived from an EMBL/GenBank/DDBJ whole genome shotgun (WGS) entry which is preliminary data.</text>
</comment>
<dbReference type="RefSeq" id="WP_219503661.1">
    <property type="nucleotide sequence ID" value="NZ_JAHXDN010000003.1"/>
</dbReference>
<feature type="region of interest" description="Disordered" evidence="1">
    <location>
        <begin position="307"/>
        <end position="327"/>
    </location>
</feature>
<accession>A0A9X1FWE1</accession>
<dbReference type="EMBL" id="JAHXDN010000003">
    <property type="protein sequence ID" value="MBW4708903.1"/>
    <property type="molecule type" value="Genomic_DNA"/>
</dbReference>
<evidence type="ECO:0000313" key="3">
    <source>
        <dbReference type="Proteomes" id="UP001138661"/>
    </source>
</evidence>
<organism evidence="2 3">
    <name type="scientific">Roseobacter insulae</name>
    <dbReference type="NCBI Taxonomy" id="2859783"/>
    <lineage>
        <taxon>Bacteria</taxon>
        <taxon>Pseudomonadati</taxon>
        <taxon>Pseudomonadota</taxon>
        <taxon>Alphaproteobacteria</taxon>
        <taxon>Rhodobacterales</taxon>
        <taxon>Roseobacteraceae</taxon>
        <taxon>Roseobacter</taxon>
    </lineage>
</organism>
<reference evidence="2" key="1">
    <citation type="submission" date="2021-07" db="EMBL/GenBank/DDBJ databases">
        <title>Roseobacter insulae sp. nov., isolated from a tidal flat.</title>
        <authorList>
            <person name="Park S."/>
            <person name="Yoon J.-H."/>
        </authorList>
    </citation>
    <scope>NUCLEOTIDE SEQUENCE</scope>
    <source>
        <strain evidence="2">YSTF-M11</strain>
    </source>
</reference>
<dbReference type="AlphaFoldDB" id="A0A9X1FWE1"/>